<comment type="caution">
    <text evidence="1">The sequence shown here is derived from an EMBL/GenBank/DDBJ whole genome shotgun (WGS) entry which is preliminary data.</text>
</comment>
<evidence type="ECO:0000313" key="1">
    <source>
        <dbReference type="EMBL" id="EEG23410.1"/>
    </source>
</evidence>
<evidence type="ECO:0000313" key="2">
    <source>
        <dbReference type="Proteomes" id="UP000005837"/>
    </source>
</evidence>
<reference evidence="1 2" key="1">
    <citation type="submission" date="2009-01" db="EMBL/GenBank/DDBJ databases">
        <authorList>
            <person name="Fulton L."/>
            <person name="Clifton S."/>
            <person name="Chinwalla A.T."/>
            <person name="Mitreva M."/>
            <person name="Sodergren E."/>
            <person name="Weinstock G."/>
            <person name="Clifton S."/>
            <person name="Dooling D.J."/>
            <person name="Fulton B."/>
            <person name="Minx P."/>
            <person name="Pepin K.H."/>
            <person name="Johnson M."/>
            <person name="Bhonagiri V."/>
            <person name="Nash W.E."/>
            <person name="Mardis E.R."/>
            <person name="Wilson R.K."/>
        </authorList>
    </citation>
    <scope>NUCLEOTIDE SEQUENCE [LARGE SCALE GENOMIC DNA]</scope>
    <source>
        <strain evidence="1 2">ATCC 23834</strain>
    </source>
</reference>
<dbReference type="HOGENOM" id="CLU_3215609_0_0_4"/>
<sequence length="44" mass="4883">MPDLPRFAKTADSGYLKTYPPISSQPPDFAATICFNLSPPWRSP</sequence>
<gene>
    <name evidence="1" type="ORF">EIKCOROL_01860</name>
</gene>
<protein>
    <submittedName>
        <fullName evidence="1">Uncharacterized protein</fullName>
    </submittedName>
</protein>
<dbReference type="Proteomes" id="UP000005837">
    <property type="component" value="Unassembled WGS sequence"/>
</dbReference>
<organism evidence="1 2">
    <name type="scientific">Eikenella corrodens ATCC 23834</name>
    <dbReference type="NCBI Taxonomy" id="546274"/>
    <lineage>
        <taxon>Bacteria</taxon>
        <taxon>Pseudomonadati</taxon>
        <taxon>Pseudomonadota</taxon>
        <taxon>Betaproteobacteria</taxon>
        <taxon>Neisseriales</taxon>
        <taxon>Neisseriaceae</taxon>
        <taxon>Eikenella</taxon>
    </lineage>
</organism>
<dbReference type="EMBL" id="ACEA01000040">
    <property type="protein sequence ID" value="EEG23410.1"/>
    <property type="molecule type" value="Genomic_DNA"/>
</dbReference>
<proteinExistence type="predicted"/>
<name>C0DWV7_EIKCO</name>
<dbReference type="AlphaFoldDB" id="C0DWV7"/>
<accession>C0DWV7</accession>